<dbReference type="EMBL" id="FWXK01000001">
    <property type="protein sequence ID" value="SMC30862.1"/>
    <property type="molecule type" value="Genomic_DNA"/>
</dbReference>
<feature type="binding site" evidence="3">
    <location>
        <position position="92"/>
    </location>
    <ligand>
        <name>a divalent metal cation</name>
        <dbReference type="ChEBI" id="CHEBI:60240"/>
        <label>1</label>
    </ligand>
</feature>
<keyword evidence="5" id="KW-1185">Reference proteome</keyword>
<dbReference type="STRING" id="371602.SAMN04487984_0299"/>
<dbReference type="PIRSF" id="PIRSF005902">
    <property type="entry name" value="DNase_TatD"/>
    <property type="match status" value="1"/>
</dbReference>
<dbReference type="PANTHER" id="PTHR46124">
    <property type="entry name" value="D-AMINOACYL-TRNA DEACYLASE"/>
    <property type="match status" value="1"/>
</dbReference>
<evidence type="ECO:0000256" key="1">
    <source>
        <dbReference type="ARBA" id="ARBA00022723"/>
    </source>
</evidence>
<dbReference type="GO" id="GO:0016788">
    <property type="term" value="F:hydrolase activity, acting on ester bonds"/>
    <property type="evidence" value="ECO:0007669"/>
    <property type="project" value="InterPro"/>
</dbReference>
<evidence type="ECO:0000256" key="2">
    <source>
        <dbReference type="ARBA" id="ARBA00022801"/>
    </source>
</evidence>
<dbReference type="InterPro" id="IPR001130">
    <property type="entry name" value="TatD-like"/>
</dbReference>
<evidence type="ECO:0000256" key="3">
    <source>
        <dbReference type="PIRSR" id="PIRSR005902-1"/>
    </source>
</evidence>
<dbReference type="NCBIfam" id="TIGR00010">
    <property type="entry name" value="YchF/TatD family DNA exonuclease"/>
    <property type="match status" value="1"/>
</dbReference>
<dbReference type="InterPro" id="IPR032466">
    <property type="entry name" value="Metal_Hydrolase"/>
</dbReference>
<name>A0A1W1Y3X2_9LACT</name>
<protein>
    <submittedName>
        <fullName evidence="4">TatD DNase family protein</fullName>
    </submittedName>
</protein>
<dbReference type="GO" id="GO:0046872">
    <property type="term" value="F:metal ion binding"/>
    <property type="evidence" value="ECO:0007669"/>
    <property type="project" value="UniProtKB-KW"/>
</dbReference>
<dbReference type="SUPFAM" id="SSF51556">
    <property type="entry name" value="Metallo-dependent hydrolases"/>
    <property type="match status" value="1"/>
</dbReference>
<feature type="binding site" evidence="3">
    <location>
        <position position="153"/>
    </location>
    <ligand>
        <name>a divalent metal cation</name>
        <dbReference type="ChEBI" id="CHEBI:60240"/>
        <label>2</label>
    </ligand>
</feature>
<feature type="binding site" evidence="3">
    <location>
        <position position="203"/>
    </location>
    <ligand>
        <name>a divalent metal cation</name>
        <dbReference type="ChEBI" id="CHEBI:60240"/>
        <label>1</label>
    </ligand>
</feature>
<dbReference type="Proteomes" id="UP000243884">
    <property type="component" value="Unassembled WGS sequence"/>
</dbReference>
<dbReference type="RefSeq" id="WP_084097900.1">
    <property type="nucleotide sequence ID" value="NZ_FWXK01000001.1"/>
</dbReference>
<reference evidence="5" key="1">
    <citation type="submission" date="2017-04" db="EMBL/GenBank/DDBJ databases">
        <authorList>
            <person name="Varghese N."/>
            <person name="Submissions S."/>
        </authorList>
    </citation>
    <scope>NUCLEOTIDE SEQUENCE [LARGE SCALE GENOMIC DNA]</scope>
    <source>
        <strain evidence="5">DSM 21500</strain>
    </source>
</reference>
<dbReference type="OrthoDB" id="9810005at2"/>
<accession>A0A1W1Y3X2</accession>
<organism evidence="4 5">
    <name type="scientific">Aerococcus suis</name>
    <dbReference type="NCBI Taxonomy" id="371602"/>
    <lineage>
        <taxon>Bacteria</taxon>
        <taxon>Bacillati</taxon>
        <taxon>Bacillota</taxon>
        <taxon>Bacilli</taxon>
        <taxon>Lactobacillales</taxon>
        <taxon>Aerococcaceae</taxon>
        <taxon>Aerococcus</taxon>
    </lineage>
</organism>
<proteinExistence type="predicted"/>
<evidence type="ECO:0000313" key="5">
    <source>
        <dbReference type="Proteomes" id="UP000243884"/>
    </source>
</evidence>
<dbReference type="GO" id="GO:0005829">
    <property type="term" value="C:cytosol"/>
    <property type="evidence" value="ECO:0007669"/>
    <property type="project" value="TreeGrafter"/>
</dbReference>
<dbReference type="Gene3D" id="3.20.20.140">
    <property type="entry name" value="Metal-dependent hydrolases"/>
    <property type="match status" value="1"/>
</dbReference>
<dbReference type="FunFam" id="3.20.20.140:FF:000005">
    <property type="entry name" value="TatD family hydrolase"/>
    <property type="match status" value="1"/>
</dbReference>
<dbReference type="InterPro" id="IPR018228">
    <property type="entry name" value="DNase_TatD-rel_CS"/>
</dbReference>
<dbReference type="PANTHER" id="PTHR46124:SF2">
    <property type="entry name" value="D-AMINOACYL-TRNA DEACYLASE"/>
    <property type="match status" value="1"/>
</dbReference>
<sequence>MLFDTHTHLNANKFRRDQQEVIERARLMGVKGMAIVGFDYPTIKEAQRLGEQNDDMVSIIGWHPTDADTFDEAAETYLRHELLNPWVVGLGETGLDYYWDSSSKANQEDALRKQLAIAREYQLPVIIHNREATADCYRILKDEHVEDFGGIMHSFSEGKDWAKKFLDLGMHISFSGTVSYDKSDDIREACRFVPKDRLLIETDAPYLAPHPKRGLRNETGFVRYVAESVAKVRQVSLNQVEEQTFKNACQLFKLTATDNGFRK</sequence>
<dbReference type="InterPro" id="IPR015991">
    <property type="entry name" value="TatD/YcfH-like"/>
</dbReference>
<feature type="binding site" evidence="3">
    <location>
        <position position="6"/>
    </location>
    <ligand>
        <name>a divalent metal cation</name>
        <dbReference type="ChEBI" id="CHEBI:60240"/>
        <label>1</label>
    </ligand>
</feature>
<dbReference type="Pfam" id="PF01026">
    <property type="entry name" value="TatD_DNase"/>
    <property type="match status" value="1"/>
</dbReference>
<dbReference type="GO" id="GO:0004536">
    <property type="term" value="F:DNA nuclease activity"/>
    <property type="evidence" value="ECO:0007669"/>
    <property type="project" value="InterPro"/>
</dbReference>
<dbReference type="CDD" id="cd01310">
    <property type="entry name" value="TatD_DNAse"/>
    <property type="match status" value="1"/>
</dbReference>
<feature type="binding site" evidence="3">
    <location>
        <position position="8"/>
    </location>
    <ligand>
        <name>a divalent metal cation</name>
        <dbReference type="ChEBI" id="CHEBI:60240"/>
        <label>1</label>
    </ligand>
</feature>
<dbReference type="PROSITE" id="PS01137">
    <property type="entry name" value="TATD_1"/>
    <property type="match status" value="1"/>
</dbReference>
<gene>
    <name evidence="4" type="ORF">SAMN04487984_0299</name>
</gene>
<feature type="binding site" evidence="3">
    <location>
        <position position="128"/>
    </location>
    <ligand>
        <name>a divalent metal cation</name>
        <dbReference type="ChEBI" id="CHEBI:60240"/>
        <label>2</label>
    </ligand>
</feature>
<evidence type="ECO:0000313" key="4">
    <source>
        <dbReference type="EMBL" id="SMC30862.1"/>
    </source>
</evidence>
<keyword evidence="2" id="KW-0378">Hydrolase</keyword>
<keyword evidence="1 3" id="KW-0479">Metal-binding</keyword>
<dbReference type="AlphaFoldDB" id="A0A1W1Y3X2"/>